<comment type="subcellular location">
    <subcellularLocation>
        <location evidence="1">Periplasm</location>
    </subcellularLocation>
</comment>
<dbReference type="GO" id="GO:0015833">
    <property type="term" value="P:peptide transport"/>
    <property type="evidence" value="ECO:0007669"/>
    <property type="project" value="TreeGrafter"/>
</dbReference>
<sequence>MKRLDRRALFASGAAAALLAATGAGMAQTPRRGGTLRVAVPREGAFLARVARAAVYDQLTEVAPDGVLRGELATGWRSDETARRWEFRLRQEVSFHDGRLMTGADVIASIEAHLLTGELQISGLRSLDLSSTGDVVFDLADGSPHLPYRLADTGLVIAPDGDVCAALADLNGTGLYRVDRAQDERHFRARRTEDNYRSEIAGWLDALDLIVIPDPSVRAEALRDGFVDVAALPVTKGLQGQFHFHPSDDDVALAAAKHVGLPPRISARAPLDDYRIAERWWMA</sequence>
<evidence type="ECO:0000256" key="1">
    <source>
        <dbReference type="ARBA" id="ARBA00004418"/>
    </source>
</evidence>
<evidence type="ECO:0000256" key="2">
    <source>
        <dbReference type="ARBA" id="ARBA00005695"/>
    </source>
</evidence>
<proteinExistence type="inferred from homology"/>
<dbReference type="EMBL" id="CP015230">
    <property type="protein sequence ID" value="ANP42045.1"/>
    <property type="molecule type" value="Genomic_DNA"/>
</dbReference>
<gene>
    <name evidence="7" type="ORF">K529_014805</name>
</gene>
<name>A0A1B1A645_9RHOB</name>
<dbReference type="GeneID" id="28251129"/>
<dbReference type="Proteomes" id="UP000013243">
    <property type="component" value="Chromosome"/>
</dbReference>
<comment type="similarity">
    <text evidence="2">Belongs to the bacterial solute-binding protein 5 family.</text>
</comment>
<keyword evidence="3" id="KW-0813">Transport</keyword>
<evidence type="ECO:0000256" key="5">
    <source>
        <dbReference type="SAM" id="SignalP"/>
    </source>
</evidence>
<reference evidence="7 8" key="1">
    <citation type="journal article" date="2016" name="ISME J.">
        <title>Global occurrence and heterogeneity of the Roseobacter-clade species Ruegeria mobilis.</title>
        <authorList>
            <person name="Sonnenschein E."/>
            <person name="Gram L."/>
        </authorList>
    </citation>
    <scope>NUCLEOTIDE SEQUENCE [LARGE SCALE GENOMIC DNA]</scope>
    <source>
        <strain evidence="7 8">F1926</strain>
    </source>
</reference>
<dbReference type="RefSeq" id="WP_005618805.1">
    <property type="nucleotide sequence ID" value="NZ_CP015230.1"/>
</dbReference>
<accession>A0A1B1A645</accession>
<protein>
    <submittedName>
        <fullName evidence="7">Peptide ABC transporter substrate-binding protein</fullName>
    </submittedName>
</protein>
<dbReference type="PANTHER" id="PTHR30290:SF9">
    <property type="entry name" value="OLIGOPEPTIDE-BINDING PROTEIN APPA"/>
    <property type="match status" value="1"/>
</dbReference>
<dbReference type="PANTHER" id="PTHR30290">
    <property type="entry name" value="PERIPLASMIC BINDING COMPONENT OF ABC TRANSPORTER"/>
    <property type="match status" value="1"/>
</dbReference>
<dbReference type="SUPFAM" id="SSF53850">
    <property type="entry name" value="Periplasmic binding protein-like II"/>
    <property type="match status" value="1"/>
</dbReference>
<dbReference type="OrthoDB" id="9803988at2"/>
<dbReference type="KEGG" id="rmb:K529_014805"/>
<evidence type="ECO:0000256" key="4">
    <source>
        <dbReference type="ARBA" id="ARBA00022729"/>
    </source>
</evidence>
<dbReference type="STRING" id="1265309.K529_014805"/>
<dbReference type="GO" id="GO:1904680">
    <property type="term" value="F:peptide transmembrane transporter activity"/>
    <property type="evidence" value="ECO:0007669"/>
    <property type="project" value="TreeGrafter"/>
</dbReference>
<dbReference type="AlphaFoldDB" id="A0A1B1A645"/>
<evidence type="ECO:0000256" key="3">
    <source>
        <dbReference type="ARBA" id="ARBA00022448"/>
    </source>
</evidence>
<evidence type="ECO:0000313" key="8">
    <source>
        <dbReference type="Proteomes" id="UP000013243"/>
    </source>
</evidence>
<keyword evidence="4 5" id="KW-0732">Signal</keyword>
<dbReference type="Gene3D" id="3.40.190.10">
    <property type="entry name" value="Periplasmic binding protein-like II"/>
    <property type="match status" value="1"/>
</dbReference>
<feature type="chain" id="PRO_5008518432" evidence="5">
    <location>
        <begin position="28"/>
        <end position="283"/>
    </location>
</feature>
<feature type="domain" description="Solute-binding protein family 5" evidence="6">
    <location>
        <begin position="69"/>
        <end position="235"/>
    </location>
</feature>
<evidence type="ECO:0000259" key="6">
    <source>
        <dbReference type="Pfam" id="PF00496"/>
    </source>
</evidence>
<dbReference type="InterPro" id="IPR000914">
    <property type="entry name" value="SBP_5_dom"/>
</dbReference>
<dbReference type="Pfam" id="PF00496">
    <property type="entry name" value="SBP_bac_5"/>
    <property type="match status" value="1"/>
</dbReference>
<dbReference type="PROSITE" id="PS51318">
    <property type="entry name" value="TAT"/>
    <property type="match status" value="1"/>
</dbReference>
<feature type="signal peptide" evidence="5">
    <location>
        <begin position="1"/>
        <end position="27"/>
    </location>
</feature>
<dbReference type="InterPro" id="IPR006311">
    <property type="entry name" value="TAT_signal"/>
</dbReference>
<dbReference type="InterPro" id="IPR039424">
    <property type="entry name" value="SBP_5"/>
</dbReference>
<evidence type="ECO:0000313" key="7">
    <source>
        <dbReference type="EMBL" id="ANP42045.1"/>
    </source>
</evidence>
<organism evidence="7 8">
    <name type="scientific">Tritonibacter mobilis F1926</name>
    <dbReference type="NCBI Taxonomy" id="1265309"/>
    <lineage>
        <taxon>Bacteria</taxon>
        <taxon>Pseudomonadati</taxon>
        <taxon>Pseudomonadota</taxon>
        <taxon>Alphaproteobacteria</taxon>
        <taxon>Rhodobacterales</taxon>
        <taxon>Paracoccaceae</taxon>
        <taxon>Tritonibacter</taxon>
    </lineage>
</organism>